<dbReference type="GO" id="GO:0000387">
    <property type="term" value="P:spliceosomal snRNP assembly"/>
    <property type="evidence" value="ECO:0007669"/>
    <property type="project" value="TreeGrafter"/>
</dbReference>
<organism evidence="2 3">
    <name type="scientific">Cloeon dipterum</name>
    <dbReference type="NCBI Taxonomy" id="197152"/>
    <lineage>
        <taxon>Eukaryota</taxon>
        <taxon>Metazoa</taxon>
        <taxon>Ecdysozoa</taxon>
        <taxon>Arthropoda</taxon>
        <taxon>Hexapoda</taxon>
        <taxon>Insecta</taxon>
        <taxon>Pterygota</taxon>
        <taxon>Palaeoptera</taxon>
        <taxon>Ephemeroptera</taxon>
        <taxon>Pisciforma</taxon>
        <taxon>Baetidae</taxon>
        <taxon>Cloeon</taxon>
    </lineage>
</organism>
<reference evidence="2 3" key="1">
    <citation type="submission" date="2020-04" db="EMBL/GenBank/DDBJ databases">
        <authorList>
            <person name="Alioto T."/>
            <person name="Alioto T."/>
            <person name="Gomez Garrido J."/>
        </authorList>
    </citation>
    <scope>NUCLEOTIDE SEQUENCE [LARGE SCALE GENOMIC DNA]</scope>
</reference>
<dbReference type="InterPro" id="IPR047574">
    <property type="entry name" value="AD"/>
</dbReference>
<dbReference type="Pfam" id="PF20417">
    <property type="entry name" value="Gemin6_C"/>
    <property type="match status" value="1"/>
</dbReference>
<dbReference type="AlphaFoldDB" id="A0A8S1CCT3"/>
<dbReference type="InterPro" id="IPR046857">
    <property type="entry name" value="Gemin6_Sm-like_dom"/>
</dbReference>
<dbReference type="PROSITE" id="PS52001">
    <property type="entry name" value="AD"/>
    <property type="match status" value="1"/>
</dbReference>
<dbReference type="InterPro" id="IPR046856">
    <property type="entry name" value="Gemin6_C"/>
</dbReference>
<dbReference type="PANTHER" id="PTHR14710">
    <property type="entry name" value="GEM-ASSOCIATED PROTEIN 6"/>
    <property type="match status" value="1"/>
</dbReference>
<name>A0A8S1CCT3_9INSE</name>
<protein>
    <recommendedName>
        <fullName evidence="1">AD domain-containing protein</fullName>
    </recommendedName>
</protein>
<dbReference type="Gene3D" id="2.30.30.100">
    <property type="match status" value="1"/>
</dbReference>
<dbReference type="OrthoDB" id="77463at2759"/>
<sequence>MHSIYEDERILKFYNHIGKVVKVTLSNKKATTGTVCSIDPVSGSIILLEIVSKKLQILMGHSVVSIEDSPDLDADDVSRVLPDQNSQRASNIVGIDSVKNWLLKNRMVCEESGNGILIVGGAVSIRAPYTEEMCTGDNELVVDRIRELLRKMPIN</sequence>
<dbReference type="GO" id="GO:0000245">
    <property type="term" value="P:spliceosomal complex assembly"/>
    <property type="evidence" value="ECO:0007669"/>
    <property type="project" value="InterPro"/>
</dbReference>
<dbReference type="GO" id="GO:0032797">
    <property type="term" value="C:SMN complex"/>
    <property type="evidence" value="ECO:0007669"/>
    <property type="project" value="TreeGrafter"/>
</dbReference>
<comment type="caution">
    <text evidence="2">The sequence shown here is derived from an EMBL/GenBank/DDBJ whole genome shotgun (WGS) entry which is preliminary data.</text>
</comment>
<feature type="domain" description="AD" evidence="1">
    <location>
        <begin position="70"/>
        <end position="155"/>
    </location>
</feature>
<evidence type="ECO:0000313" key="3">
    <source>
        <dbReference type="Proteomes" id="UP000494165"/>
    </source>
</evidence>
<keyword evidence="3" id="KW-1185">Reference proteome</keyword>
<dbReference type="EMBL" id="CADEPI010000024">
    <property type="protein sequence ID" value="CAB3366185.1"/>
    <property type="molecule type" value="Genomic_DNA"/>
</dbReference>
<dbReference type="GO" id="GO:0005634">
    <property type="term" value="C:nucleus"/>
    <property type="evidence" value="ECO:0007669"/>
    <property type="project" value="InterPro"/>
</dbReference>
<proteinExistence type="predicted"/>
<dbReference type="Pfam" id="PF06372">
    <property type="entry name" value="Gemin6"/>
    <property type="match status" value="1"/>
</dbReference>
<dbReference type="InterPro" id="IPR009422">
    <property type="entry name" value="Gemin6"/>
</dbReference>
<evidence type="ECO:0000259" key="1">
    <source>
        <dbReference type="PROSITE" id="PS52001"/>
    </source>
</evidence>
<evidence type="ECO:0000313" key="2">
    <source>
        <dbReference type="EMBL" id="CAB3366185.1"/>
    </source>
</evidence>
<gene>
    <name evidence="2" type="ORF">CLODIP_2_CD01535</name>
</gene>
<accession>A0A8S1CCT3</accession>
<dbReference type="PANTHER" id="PTHR14710:SF2">
    <property type="entry name" value="GEM-ASSOCIATED PROTEIN 6"/>
    <property type="match status" value="1"/>
</dbReference>
<dbReference type="Proteomes" id="UP000494165">
    <property type="component" value="Unassembled WGS sequence"/>
</dbReference>